<evidence type="ECO:0000313" key="2">
    <source>
        <dbReference type="EMBL" id="SFI39764.1"/>
    </source>
</evidence>
<dbReference type="EMBL" id="FORI01000001">
    <property type="protein sequence ID" value="SFI39764.1"/>
    <property type="molecule type" value="Genomic_DNA"/>
</dbReference>
<dbReference type="RefSeq" id="WP_074929689.1">
    <property type="nucleotide sequence ID" value="NZ_FORI01000001.1"/>
</dbReference>
<evidence type="ECO:0000259" key="1">
    <source>
        <dbReference type="Pfam" id="PF10543"/>
    </source>
</evidence>
<dbReference type="Pfam" id="PF10543">
    <property type="entry name" value="ORF6N"/>
    <property type="match status" value="1"/>
</dbReference>
<dbReference type="OrthoDB" id="9816206at2"/>
<evidence type="ECO:0000313" key="3">
    <source>
        <dbReference type="Proteomes" id="UP000182737"/>
    </source>
</evidence>
<feature type="domain" description="KilA-N DNA-binding" evidence="1">
    <location>
        <begin position="15"/>
        <end position="103"/>
    </location>
</feature>
<reference evidence="3" key="1">
    <citation type="submission" date="2016-10" db="EMBL/GenBank/DDBJ databases">
        <authorList>
            <person name="Varghese N."/>
            <person name="Submissions S."/>
        </authorList>
    </citation>
    <scope>NUCLEOTIDE SEQUENCE [LARGE SCALE GENOMIC DNA]</scope>
    <source>
        <strain evidence="3">XBD1002</strain>
    </source>
</reference>
<dbReference type="AlphaFoldDB" id="A0A1I3HVL5"/>
<proteinExistence type="predicted"/>
<dbReference type="InterPro" id="IPR018873">
    <property type="entry name" value="KilA-N_DNA-bd_domain"/>
</dbReference>
<protein>
    <submittedName>
        <fullName evidence="2">ORF6N domain-containing protein</fullName>
    </submittedName>
</protein>
<name>A0A1I3HVL5_9SPIR</name>
<dbReference type="Proteomes" id="UP000182737">
    <property type="component" value="Unassembled WGS sequence"/>
</dbReference>
<accession>A0A1I3HVL5</accession>
<gene>
    <name evidence="2" type="ORF">SAMN04487775_101112</name>
</gene>
<keyword evidence="3" id="KW-1185">Reference proteome</keyword>
<organism evidence="2 3">
    <name type="scientific">Treponema bryantii</name>
    <dbReference type="NCBI Taxonomy" id="163"/>
    <lineage>
        <taxon>Bacteria</taxon>
        <taxon>Pseudomonadati</taxon>
        <taxon>Spirochaetota</taxon>
        <taxon>Spirochaetia</taxon>
        <taxon>Spirochaetales</taxon>
        <taxon>Treponemataceae</taxon>
        <taxon>Treponema</taxon>
    </lineage>
</organism>
<sequence>MENEISILEENSIRSKIHVIRGQQVMLDFDLAQIYGYETKRFNEQVKNNIERFDDDFMFRLTEEEVHELSRSKISTLNNGRGSNIKYAPKAFTEQGIYMLMTVLKGDLAVTQSKMLIRTFKEMKHFIQNNSHIFAELDNIKNHLLESDIHHKETDKKIKELFSLMDKYNIKEFQGIFFQGQIFDAYAKFESFLAASKKEIILIDNYVDLSILQRLAKKKKGVNVTIYTDPKTKLTSQDVQTFNAQYPTLTLNFTTKTHDRFLIIDNTTIYHIGASLKDLGKKCFCFDVLDSGYIPLILKNI</sequence>